<evidence type="ECO:0000313" key="2">
    <source>
        <dbReference type="Proteomes" id="UP001262767"/>
    </source>
</evidence>
<dbReference type="AlphaFoldDB" id="A0AAW8LKP7"/>
<protein>
    <recommendedName>
        <fullName evidence="3">Capsid protein</fullName>
    </recommendedName>
</protein>
<dbReference type="RefSeq" id="WP_310077897.1">
    <property type="nucleotide sequence ID" value="NZ_JAVDSC010000012.1"/>
</dbReference>
<comment type="caution">
    <text evidence="1">The sequence shown here is derived from an EMBL/GenBank/DDBJ whole genome shotgun (WGS) entry which is preliminary data.</text>
</comment>
<reference evidence="1" key="1">
    <citation type="submission" date="2023-07" db="EMBL/GenBank/DDBJ databases">
        <title>Sorghum-associated microbial communities from plants grown in Nebraska, USA.</title>
        <authorList>
            <person name="Schachtman D."/>
        </authorList>
    </citation>
    <scope>NUCLEOTIDE SEQUENCE</scope>
    <source>
        <strain evidence="1">BE44</strain>
    </source>
</reference>
<sequence length="630" mass="66563">MFNKDQLAALAKQQAQDIAVTGKFMGLMGFGQPLQGGAVSFSGQYDSLVANAAEQNINVASFVPAALLSLQEKINDKANFGKLLDSIGTGVTAHRNRHGGDMPSAALVASALSNAALLHDGLSSSATGGLYDSASVNGAAAKEFFMDSVSSHNSAHAAEVPTLAMVTIATTIANAMPIVSYLPNPKGSQTVPMVYVRQVANRDYGQTLKGDFLDGEKAANQYFDSVHRLELTSADQTTFTVKAHRCVEPGTLTPDATSGRLPLVAGATTINVGGLAFAGDEQTHATSGSTTGKLSVLAFDQDGVTLNGVAYKLISGYVDLDKDEVSITLDKALPADVKVIANVVANYEAKDANSNFILVPPGVEAKIEYQSVTARAIRAIYTASIDAITQMQNELGVDMRAAFVAVVIAKLMFEQNCRLLAEAKDRAVGIGSVRELDLSRGSSMTVAFNKTSDIASEIIPAVEEQKRRMIEDTAHAPSGFDVYVTGSLSTLMRSLADDTNFVPSGITLGAPNSMVRLGSRGTDNYYYLPSNAGVLDEGEDIIDVGGVDTVVTFAEMMMIARNEVAAKSMFLGHVAVPVVTGDVQAVAFEQGVTFYTRQAAELNKNKRFGRQSSVLRILNLPKSMTTAVTP</sequence>
<name>A0AAW8LKP7_ACILW</name>
<dbReference type="EMBL" id="JAVDSC010000012">
    <property type="protein sequence ID" value="MDR6630395.1"/>
    <property type="molecule type" value="Genomic_DNA"/>
</dbReference>
<gene>
    <name evidence="1" type="ORF">J2X86_002450</name>
</gene>
<evidence type="ECO:0000313" key="1">
    <source>
        <dbReference type="EMBL" id="MDR6630395.1"/>
    </source>
</evidence>
<accession>A0AAW8LKP7</accession>
<organism evidence="1 2">
    <name type="scientific">Acinetobacter lwoffii</name>
    <dbReference type="NCBI Taxonomy" id="28090"/>
    <lineage>
        <taxon>Bacteria</taxon>
        <taxon>Pseudomonadati</taxon>
        <taxon>Pseudomonadota</taxon>
        <taxon>Gammaproteobacteria</taxon>
        <taxon>Moraxellales</taxon>
        <taxon>Moraxellaceae</taxon>
        <taxon>Acinetobacter</taxon>
    </lineage>
</organism>
<proteinExistence type="predicted"/>
<evidence type="ECO:0008006" key="3">
    <source>
        <dbReference type="Google" id="ProtNLM"/>
    </source>
</evidence>
<dbReference type="Proteomes" id="UP001262767">
    <property type="component" value="Unassembled WGS sequence"/>
</dbReference>